<accession>A0A7S3NDU6</accession>
<proteinExistence type="predicted"/>
<evidence type="ECO:0000313" key="1">
    <source>
        <dbReference type="EMBL" id="CAE0355439.1"/>
    </source>
</evidence>
<dbReference type="EMBL" id="HBII01034508">
    <property type="protein sequence ID" value="CAE0355439.1"/>
    <property type="molecule type" value="Transcribed_RNA"/>
</dbReference>
<name>A0A7S3NDU6_9SPIT</name>
<dbReference type="AlphaFoldDB" id="A0A7S3NDU6"/>
<protein>
    <submittedName>
        <fullName evidence="1">Uncharacterized protein</fullName>
    </submittedName>
</protein>
<reference evidence="1" key="1">
    <citation type="submission" date="2021-01" db="EMBL/GenBank/DDBJ databases">
        <authorList>
            <person name="Corre E."/>
            <person name="Pelletier E."/>
            <person name="Niang G."/>
            <person name="Scheremetjew M."/>
            <person name="Finn R."/>
            <person name="Kale V."/>
            <person name="Holt S."/>
            <person name="Cochrane G."/>
            <person name="Meng A."/>
            <person name="Brown T."/>
            <person name="Cohen L."/>
        </authorList>
    </citation>
    <scope>NUCLEOTIDE SEQUENCE</scope>
    <source>
        <strain evidence="1">FSP1.4</strain>
    </source>
</reference>
<gene>
    <name evidence="1" type="ORF">EHAR0213_LOCUS14356</name>
</gene>
<sequence length="209" mass="23738">MLSEFNLDSISKFSLAKVDKIESNTISISGAKIVNNSYIVNLANIESMTENDAQNKILSLDNFHQKILKKIFEADSESKSLENLLSEELATKIANSKSVEYSYSAMKELREIVGQMKLDFYDSIEEVMALINSVLVTKPFCIKTNTKSLQREICAVALDNLTIIYEDQEDCIKVFKIVWSTYFIETGSCHTKDWLDSLSNALNFEKMLQ</sequence>
<organism evidence="1">
    <name type="scientific">Euplotes harpa</name>
    <dbReference type="NCBI Taxonomy" id="151035"/>
    <lineage>
        <taxon>Eukaryota</taxon>
        <taxon>Sar</taxon>
        <taxon>Alveolata</taxon>
        <taxon>Ciliophora</taxon>
        <taxon>Intramacronucleata</taxon>
        <taxon>Spirotrichea</taxon>
        <taxon>Hypotrichia</taxon>
        <taxon>Euplotida</taxon>
        <taxon>Euplotidae</taxon>
        <taxon>Euplotes</taxon>
    </lineage>
</organism>